<name>A0A7V8NRG0_9BACT</name>
<dbReference type="InterPro" id="IPR051012">
    <property type="entry name" value="CellSynth/LPSAsmb/PSIAsmb"/>
</dbReference>
<keyword evidence="2 3" id="KW-0802">TPR repeat</keyword>
<evidence type="ECO:0000313" key="6">
    <source>
        <dbReference type="Proteomes" id="UP000567293"/>
    </source>
</evidence>
<feature type="chain" id="PRO_5031444295" evidence="4">
    <location>
        <begin position="19"/>
        <end position="350"/>
    </location>
</feature>
<dbReference type="InterPro" id="IPR011990">
    <property type="entry name" value="TPR-like_helical_dom_sf"/>
</dbReference>
<keyword evidence="6" id="KW-1185">Reference proteome</keyword>
<dbReference type="Pfam" id="PF13432">
    <property type="entry name" value="TPR_16"/>
    <property type="match status" value="2"/>
</dbReference>
<dbReference type="SMART" id="SM00028">
    <property type="entry name" value="TPR"/>
    <property type="match status" value="7"/>
</dbReference>
<dbReference type="PROSITE" id="PS50293">
    <property type="entry name" value="TPR_REGION"/>
    <property type="match status" value="1"/>
</dbReference>
<evidence type="ECO:0000256" key="3">
    <source>
        <dbReference type="PROSITE-ProRule" id="PRU00339"/>
    </source>
</evidence>
<dbReference type="PANTHER" id="PTHR45586">
    <property type="entry name" value="TPR REPEAT-CONTAINING PROTEIN PA4667"/>
    <property type="match status" value="1"/>
</dbReference>
<organism evidence="5 6">
    <name type="scientific">Candidatus Acidiferrum panamense</name>
    <dbReference type="NCBI Taxonomy" id="2741543"/>
    <lineage>
        <taxon>Bacteria</taxon>
        <taxon>Pseudomonadati</taxon>
        <taxon>Acidobacteriota</taxon>
        <taxon>Terriglobia</taxon>
        <taxon>Candidatus Acidiferrales</taxon>
        <taxon>Candidatus Acidiferrum</taxon>
    </lineage>
</organism>
<evidence type="ECO:0000256" key="2">
    <source>
        <dbReference type="ARBA" id="ARBA00022803"/>
    </source>
</evidence>
<protein>
    <submittedName>
        <fullName evidence="5">Tetratricopeptide repeat protein</fullName>
    </submittedName>
</protein>
<evidence type="ECO:0000256" key="1">
    <source>
        <dbReference type="ARBA" id="ARBA00022737"/>
    </source>
</evidence>
<feature type="repeat" description="TPR" evidence="3">
    <location>
        <begin position="233"/>
        <end position="266"/>
    </location>
</feature>
<dbReference type="SUPFAM" id="SSF48452">
    <property type="entry name" value="TPR-like"/>
    <property type="match status" value="1"/>
</dbReference>
<proteinExistence type="predicted"/>
<dbReference type="EMBL" id="JACDQQ010001234">
    <property type="protein sequence ID" value="MBA0085840.1"/>
    <property type="molecule type" value="Genomic_DNA"/>
</dbReference>
<feature type="repeat" description="TPR" evidence="3">
    <location>
        <begin position="267"/>
        <end position="300"/>
    </location>
</feature>
<evidence type="ECO:0000256" key="4">
    <source>
        <dbReference type="SAM" id="SignalP"/>
    </source>
</evidence>
<reference evidence="5" key="1">
    <citation type="submission" date="2020-06" db="EMBL/GenBank/DDBJ databases">
        <title>Legume-microbial interactions unlock mineral nutrients during tropical forest succession.</title>
        <authorList>
            <person name="Epihov D.Z."/>
        </authorList>
    </citation>
    <scope>NUCLEOTIDE SEQUENCE [LARGE SCALE GENOMIC DNA]</scope>
    <source>
        <strain evidence="5">Pan2503</strain>
    </source>
</reference>
<dbReference type="Pfam" id="PF14559">
    <property type="entry name" value="TPR_19"/>
    <property type="match status" value="1"/>
</dbReference>
<keyword evidence="1" id="KW-0677">Repeat</keyword>
<comment type="caution">
    <text evidence="5">The sequence shown here is derived from an EMBL/GenBank/DDBJ whole genome shotgun (WGS) entry which is preliminary data.</text>
</comment>
<dbReference type="InterPro" id="IPR019734">
    <property type="entry name" value="TPR_rpt"/>
</dbReference>
<dbReference type="AlphaFoldDB" id="A0A7V8NRG0"/>
<accession>A0A7V8NRG0</accession>
<sequence>MTRTVAALLAIVAGMSQAQVSQTQVQRPGIEAHLSRGLELMKNQLFEAAASEFEQALALNAADPRPRFEFAVCLLSLGRNDEARRQFEQVRQLTGESRYVTYYLGRLDLLSNDYASAIQRLGSLTKDPPFPDTAFYLGVAYVFSGDLAAGTKSLERAAKLLPHDYRVHYRLARAYSSAGRGQEAAREYGLYSQLRDEHKNTEKEVRECTSALRTDPLAAAREVCHRMDDPNDPEKLTLLGQLFGDAGAFAEALDPLQRAAELDPNSFEAWHNLGVSYFRLERYAEARAPLERAVALRPNFYGSVVLLGATLYMLGEDDAALPVLERAHRLNPDDTETVAVLEKLRARRRK</sequence>
<feature type="signal peptide" evidence="4">
    <location>
        <begin position="1"/>
        <end position="18"/>
    </location>
</feature>
<dbReference type="Gene3D" id="1.25.40.10">
    <property type="entry name" value="Tetratricopeptide repeat domain"/>
    <property type="match status" value="3"/>
</dbReference>
<evidence type="ECO:0000313" key="5">
    <source>
        <dbReference type="EMBL" id="MBA0085840.1"/>
    </source>
</evidence>
<keyword evidence="4" id="KW-0732">Signal</keyword>
<gene>
    <name evidence="5" type="ORF">HRJ53_12655</name>
</gene>
<feature type="repeat" description="TPR" evidence="3">
    <location>
        <begin position="131"/>
        <end position="164"/>
    </location>
</feature>
<dbReference type="PANTHER" id="PTHR45586:SF1">
    <property type="entry name" value="LIPOPOLYSACCHARIDE ASSEMBLY PROTEIN B"/>
    <property type="match status" value="1"/>
</dbReference>
<feature type="repeat" description="TPR" evidence="3">
    <location>
        <begin position="301"/>
        <end position="334"/>
    </location>
</feature>
<dbReference type="Proteomes" id="UP000567293">
    <property type="component" value="Unassembled WGS sequence"/>
</dbReference>
<dbReference type="PROSITE" id="PS50005">
    <property type="entry name" value="TPR"/>
    <property type="match status" value="4"/>
</dbReference>